<sequence length="249" mass="28468">MRYNTYPALHIQGINVFTTRAHVFPIADYGQAAKCSELPRETPSYDRAWTYYYGGGSDGEVGNSRSLRYEILSRIIEFLQAFSRLAMFLLAGLISEDDSLVYSIAQRTRASPACLDNNTRQRVRVISMHPRERLVTTASRRVFANNGEESSSDNFDIHLERHAYNMTQGVPQMSVLIRQAARKKRRHFSLHDRHPTTESVSNFPRENKSSYLAIIHSDVIKKLMKKGKCIVCSINNNSKSEKSLNILMF</sequence>
<accession>A0A151WZZ3</accession>
<keyword evidence="2" id="KW-1185">Reference proteome</keyword>
<dbReference type="AlphaFoldDB" id="A0A151WZZ3"/>
<name>A0A151WZZ3_9HYME</name>
<protein>
    <submittedName>
        <fullName evidence="1">Uncharacterized protein</fullName>
    </submittedName>
</protein>
<dbReference type="Proteomes" id="UP000075809">
    <property type="component" value="Unassembled WGS sequence"/>
</dbReference>
<organism evidence="1 2">
    <name type="scientific">Mycetomoellerius zeteki</name>
    <dbReference type="NCBI Taxonomy" id="64791"/>
    <lineage>
        <taxon>Eukaryota</taxon>
        <taxon>Metazoa</taxon>
        <taxon>Ecdysozoa</taxon>
        <taxon>Arthropoda</taxon>
        <taxon>Hexapoda</taxon>
        <taxon>Insecta</taxon>
        <taxon>Pterygota</taxon>
        <taxon>Neoptera</taxon>
        <taxon>Endopterygota</taxon>
        <taxon>Hymenoptera</taxon>
        <taxon>Apocrita</taxon>
        <taxon>Aculeata</taxon>
        <taxon>Formicoidea</taxon>
        <taxon>Formicidae</taxon>
        <taxon>Myrmicinae</taxon>
        <taxon>Mycetomoellerius</taxon>
    </lineage>
</organism>
<gene>
    <name evidence="1" type="ORF">ALC60_07417</name>
</gene>
<dbReference type="EMBL" id="KQ982626">
    <property type="protein sequence ID" value="KYQ53458.1"/>
    <property type="molecule type" value="Genomic_DNA"/>
</dbReference>
<reference evidence="1 2" key="1">
    <citation type="submission" date="2015-09" db="EMBL/GenBank/DDBJ databases">
        <title>Trachymyrmex zeteki WGS genome.</title>
        <authorList>
            <person name="Nygaard S."/>
            <person name="Hu H."/>
            <person name="Boomsma J."/>
            <person name="Zhang G."/>
        </authorList>
    </citation>
    <scope>NUCLEOTIDE SEQUENCE [LARGE SCALE GENOMIC DNA]</scope>
    <source>
        <strain evidence="1">Tzet28-1</strain>
        <tissue evidence="1">Whole body</tissue>
    </source>
</reference>
<evidence type="ECO:0000313" key="2">
    <source>
        <dbReference type="Proteomes" id="UP000075809"/>
    </source>
</evidence>
<evidence type="ECO:0000313" key="1">
    <source>
        <dbReference type="EMBL" id="KYQ53458.1"/>
    </source>
</evidence>
<proteinExistence type="predicted"/>